<dbReference type="Proteomes" id="UP001519332">
    <property type="component" value="Unassembled WGS sequence"/>
</dbReference>
<name>A0ABS4TQV7_9PSEU</name>
<accession>A0ABS4TQV7</accession>
<dbReference type="EMBL" id="JAGINW010000001">
    <property type="protein sequence ID" value="MBP2326288.1"/>
    <property type="molecule type" value="Genomic_DNA"/>
</dbReference>
<keyword evidence="2" id="KW-1185">Reference proteome</keyword>
<gene>
    <name evidence="1" type="ORF">JOF56_006673</name>
</gene>
<comment type="caution">
    <text evidence="1">The sequence shown here is derived from an EMBL/GenBank/DDBJ whole genome shotgun (WGS) entry which is preliminary data.</text>
</comment>
<organism evidence="1 2">
    <name type="scientific">Kibdelosporangium banguiense</name>
    <dbReference type="NCBI Taxonomy" id="1365924"/>
    <lineage>
        <taxon>Bacteria</taxon>
        <taxon>Bacillati</taxon>
        <taxon>Actinomycetota</taxon>
        <taxon>Actinomycetes</taxon>
        <taxon>Pseudonocardiales</taxon>
        <taxon>Pseudonocardiaceae</taxon>
        <taxon>Kibdelosporangium</taxon>
    </lineage>
</organism>
<evidence type="ECO:0000313" key="2">
    <source>
        <dbReference type="Proteomes" id="UP001519332"/>
    </source>
</evidence>
<reference evidence="1 2" key="1">
    <citation type="submission" date="2021-03" db="EMBL/GenBank/DDBJ databases">
        <title>Sequencing the genomes of 1000 actinobacteria strains.</title>
        <authorList>
            <person name="Klenk H.-P."/>
        </authorList>
    </citation>
    <scope>NUCLEOTIDE SEQUENCE [LARGE SCALE GENOMIC DNA]</scope>
    <source>
        <strain evidence="1 2">DSM 46670</strain>
    </source>
</reference>
<evidence type="ECO:0000313" key="1">
    <source>
        <dbReference type="EMBL" id="MBP2326288.1"/>
    </source>
</evidence>
<proteinExistence type="predicted"/>
<sequence>MSEGAELESDLPDLSATDLHLVTATPSAVLDNCVRRMLAQAKELPDQYVAFQNAV</sequence>
<dbReference type="RefSeq" id="WP_209643366.1">
    <property type="nucleotide sequence ID" value="NZ_JAGINW010000001.1"/>
</dbReference>
<protein>
    <submittedName>
        <fullName evidence="1">FXSXX-COOH protein</fullName>
    </submittedName>
</protein>